<dbReference type="Pfam" id="PF06586">
    <property type="entry name" value="TraK_N"/>
    <property type="match status" value="1"/>
</dbReference>
<dbReference type="AlphaFoldDB" id="A0A975B4Q1"/>
<organism evidence="2 3">
    <name type="scientific">Desulfonema limicola</name>
    <dbReference type="NCBI Taxonomy" id="45656"/>
    <lineage>
        <taxon>Bacteria</taxon>
        <taxon>Pseudomonadati</taxon>
        <taxon>Thermodesulfobacteriota</taxon>
        <taxon>Desulfobacteria</taxon>
        <taxon>Desulfobacterales</taxon>
        <taxon>Desulfococcaceae</taxon>
        <taxon>Desulfonema</taxon>
    </lineage>
</organism>
<name>A0A975B4Q1_9BACT</name>
<keyword evidence="3" id="KW-1185">Reference proteome</keyword>
<evidence type="ECO:0000313" key="3">
    <source>
        <dbReference type="Proteomes" id="UP000663720"/>
    </source>
</evidence>
<sequence>MMIGVFSLMLASFAGAETRNDVKSVTSDIQKLIDESENRLGGNVKEHRSAKPEVTVPEKTASDQENDTIYVYPEKKKYIGLSKVDINRFHCEQGNVTGVIFSEDKGLTVNRSGSNAFLRILPDSYAFESPFELYMICAEDTLYRIIGDPQWVSARNVILKDGDKKIEQALDFFKGKTREENIVRLIKKSWNEDWDPAWTITPKFKPVMKNENYRVSWYRSIDTGSEWVIEQYIVEGMKGNVRIEESAFVNRQTVAVSCFDPVITNGKLAQVVVVRGKIQ</sequence>
<dbReference type="KEGG" id="dli:dnl_09720"/>
<protein>
    <submittedName>
        <fullName evidence="2">Pilus assembly protein TraK-like domain-containing protein</fullName>
    </submittedName>
</protein>
<evidence type="ECO:0000313" key="2">
    <source>
        <dbReference type="EMBL" id="QTA78740.1"/>
    </source>
</evidence>
<accession>A0A975B4Q1</accession>
<dbReference type="Proteomes" id="UP000663720">
    <property type="component" value="Chromosome"/>
</dbReference>
<gene>
    <name evidence="2" type="ORF">dnl_09720</name>
</gene>
<dbReference type="EMBL" id="CP061799">
    <property type="protein sequence ID" value="QTA78740.1"/>
    <property type="molecule type" value="Genomic_DNA"/>
</dbReference>
<proteinExistence type="predicted"/>
<reference evidence="2" key="1">
    <citation type="journal article" date="2021" name="Microb. Physiol.">
        <title>Proteogenomic Insights into the Physiology of Marine, Sulfate-Reducing, Filamentous Desulfonema limicola and Desulfonema magnum.</title>
        <authorList>
            <person name="Schnaars V."/>
            <person name="Wohlbrand L."/>
            <person name="Scheve S."/>
            <person name="Hinrichs C."/>
            <person name="Reinhardt R."/>
            <person name="Rabus R."/>
        </authorList>
    </citation>
    <scope>NUCLEOTIDE SEQUENCE</scope>
    <source>
        <strain evidence="2">5ac10</strain>
    </source>
</reference>
<dbReference type="InterPro" id="IPR010563">
    <property type="entry name" value="TraK_N"/>
</dbReference>
<feature type="domain" description="TraK N-terminal" evidence="1">
    <location>
        <begin position="73"/>
        <end position="158"/>
    </location>
</feature>
<evidence type="ECO:0000259" key="1">
    <source>
        <dbReference type="Pfam" id="PF06586"/>
    </source>
</evidence>